<protein>
    <submittedName>
        <fullName evidence="1">Uncharacterized protein</fullName>
    </submittedName>
</protein>
<proteinExistence type="predicted"/>
<evidence type="ECO:0000313" key="2">
    <source>
        <dbReference type="Proteomes" id="UP000054549"/>
    </source>
</evidence>
<accession>A0A0C2TBW4</accession>
<dbReference type="Proteomes" id="UP000054549">
    <property type="component" value="Unassembled WGS sequence"/>
</dbReference>
<evidence type="ECO:0000313" key="1">
    <source>
        <dbReference type="EMBL" id="KIL64264.1"/>
    </source>
</evidence>
<organism evidence="1 2">
    <name type="scientific">Amanita muscaria (strain Koide BX008)</name>
    <dbReference type="NCBI Taxonomy" id="946122"/>
    <lineage>
        <taxon>Eukaryota</taxon>
        <taxon>Fungi</taxon>
        <taxon>Dikarya</taxon>
        <taxon>Basidiomycota</taxon>
        <taxon>Agaricomycotina</taxon>
        <taxon>Agaricomycetes</taxon>
        <taxon>Agaricomycetidae</taxon>
        <taxon>Agaricales</taxon>
        <taxon>Pluteineae</taxon>
        <taxon>Amanitaceae</taxon>
        <taxon>Amanita</taxon>
    </lineage>
</organism>
<name>A0A0C2TBW4_AMAMK</name>
<dbReference type="EMBL" id="KN818251">
    <property type="protein sequence ID" value="KIL64264.1"/>
    <property type="molecule type" value="Genomic_DNA"/>
</dbReference>
<dbReference type="AlphaFoldDB" id="A0A0C2TBW4"/>
<keyword evidence="2" id="KW-1185">Reference proteome</keyword>
<reference evidence="1 2" key="1">
    <citation type="submission" date="2014-04" db="EMBL/GenBank/DDBJ databases">
        <title>Evolutionary Origins and Diversification of the Mycorrhizal Mutualists.</title>
        <authorList>
            <consortium name="DOE Joint Genome Institute"/>
            <consortium name="Mycorrhizal Genomics Consortium"/>
            <person name="Kohler A."/>
            <person name="Kuo A."/>
            <person name="Nagy L.G."/>
            <person name="Floudas D."/>
            <person name="Copeland A."/>
            <person name="Barry K.W."/>
            <person name="Cichocki N."/>
            <person name="Veneault-Fourrey C."/>
            <person name="LaButti K."/>
            <person name="Lindquist E.A."/>
            <person name="Lipzen A."/>
            <person name="Lundell T."/>
            <person name="Morin E."/>
            <person name="Murat C."/>
            <person name="Riley R."/>
            <person name="Ohm R."/>
            <person name="Sun H."/>
            <person name="Tunlid A."/>
            <person name="Henrissat B."/>
            <person name="Grigoriev I.V."/>
            <person name="Hibbett D.S."/>
            <person name="Martin F."/>
        </authorList>
    </citation>
    <scope>NUCLEOTIDE SEQUENCE [LARGE SCALE GENOMIC DNA]</scope>
    <source>
        <strain evidence="1 2">Koide BX008</strain>
    </source>
</reference>
<dbReference type="InParanoid" id="A0A0C2TBW4"/>
<dbReference type="HOGENOM" id="CLU_2014680_0_0_1"/>
<sequence length="123" mass="14442">MTMLPSTAVTFLLPNSPHDRAPYRVDPYPYRTVNVLRHLEHVYEYRCQEKQLTFYGIWSMYTVRLCRGVWHFVCPKCRLVQVSAPWKRFLLPHQARGAACASELILKTSRYSAVQINIDPRKS</sequence>
<gene>
    <name evidence="1" type="ORF">M378DRAFT_163515</name>
</gene>